<proteinExistence type="inferred from homology"/>
<dbReference type="Gene3D" id="3.60.120.10">
    <property type="entry name" value="Anthranilate synthase"/>
    <property type="match status" value="1"/>
</dbReference>
<evidence type="ECO:0000259" key="9">
    <source>
        <dbReference type="Pfam" id="PF00425"/>
    </source>
</evidence>
<evidence type="ECO:0000256" key="4">
    <source>
        <dbReference type="ARBA" id="ARBA00023239"/>
    </source>
</evidence>
<reference evidence="12 13" key="1">
    <citation type="submission" date="2018-06" db="EMBL/GenBank/DDBJ databases">
        <authorList>
            <consortium name="Pathogen Informatics"/>
            <person name="Doyle S."/>
        </authorList>
    </citation>
    <scope>NUCLEOTIDE SEQUENCE [LARGE SCALE GENOMIC DNA]</scope>
    <source>
        <strain evidence="12 13">NCTC10926</strain>
    </source>
</reference>
<keyword evidence="3 8" id="KW-0460">Magnesium</keyword>
<gene>
    <name evidence="11" type="primary">trpE</name>
    <name evidence="11" type="ORF">EIG79_07140</name>
    <name evidence="12" type="ORF">NCTC10926_01248</name>
</gene>
<evidence type="ECO:0000313" key="14">
    <source>
        <dbReference type="Proteomes" id="UP000294229"/>
    </source>
</evidence>
<dbReference type="eggNOG" id="COG0147">
    <property type="taxonomic scope" value="Bacteria"/>
</dbReference>
<dbReference type="SUPFAM" id="SSF56322">
    <property type="entry name" value="ADC synthase"/>
    <property type="match status" value="1"/>
</dbReference>
<name>A0A0F5F006_AVIPA</name>
<evidence type="ECO:0000313" key="12">
    <source>
        <dbReference type="EMBL" id="SUU97850.1"/>
    </source>
</evidence>
<feature type="domain" description="Chorismate-utilising enzyme C-terminal" evidence="9">
    <location>
        <begin position="240"/>
        <end position="498"/>
    </location>
</feature>
<comment type="cofactor">
    <cofactor evidence="8">
        <name>Mg(2+)</name>
        <dbReference type="ChEBI" id="CHEBI:18420"/>
    </cofactor>
    <text evidence="8">Binds 1 Mg(2+) ion per subunit.</text>
</comment>
<dbReference type="AlphaFoldDB" id="A0A0F5F006"/>
<keyword evidence="6" id="KW-0057">Aromatic amino acid biosynthesis</keyword>
<feature type="binding site" evidence="7">
    <location>
        <begin position="287"/>
        <end position="289"/>
    </location>
    <ligand>
        <name>L-tryptophan</name>
        <dbReference type="ChEBI" id="CHEBI:57912"/>
    </ligand>
</feature>
<dbReference type="PANTHER" id="PTHR11236:SF49">
    <property type="entry name" value="ANTHRANILATE SYNTHASE COMPONENT 1"/>
    <property type="match status" value="1"/>
</dbReference>
<dbReference type="Pfam" id="PF04715">
    <property type="entry name" value="Anth_synt_I_N"/>
    <property type="match status" value="1"/>
</dbReference>
<evidence type="ECO:0000256" key="3">
    <source>
        <dbReference type="ARBA" id="ARBA00022842"/>
    </source>
</evidence>
<dbReference type="PRINTS" id="PR00095">
    <property type="entry name" value="ANTSNTHASEI"/>
</dbReference>
<feature type="binding site" evidence="8">
    <location>
        <position position="357"/>
    </location>
    <ligand>
        <name>Mg(2+)</name>
        <dbReference type="ChEBI" id="CHEBI:18420"/>
    </ligand>
</feature>
<dbReference type="NCBIfam" id="NF010079">
    <property type="entry name" value="PRK13564.1"/>
    <property type="match status" value="1"/>
</dbReference>
<protein>
    <recommendedName>
        <fullName evidence="6">Anthranilate synthase component 1</fullName>
        <ecNumber evidence="6">4.1.3.27</ecNumber>
    </recommendedName>
</protein>
<dbReference type="Proteomes" id="UP000254620">
    <property type="component" value="Unassembled WGS sequence"/>
</dbReference>
<keyword evidence="6 7" id="KW-0822">Tryptophan biosynthesis</keyword>
<dbReference type="InterPro" id="IPR005257">
    <property type="entry name" value="Anth_synth_I_TrpE"/>
</dbReference>
<dbReference type="InterPro" id="IPR005801">
    <property type="entry name" value="ADC_synthase"/>
</dbReference>
<comment type="similarity">
    <text evidence="1 6">Belongs to the anthranilate synthase component I family.</text>
</comment>
<feature type="binding site" evidence="7">
    <location>
        <position position="38"/>
    </location>
    <ligand>
        <name>L-tryptophan</name>
        <dbReference type="ChEBI" id="CHEBI:57912"/>
    </ligand>
</feature>
<dbReference type="GO" id="GO:0000162">
    <property type="term" value="P:L-tryptophan biosynthetic process"/>
    <property type="evidence" value="ECO:0007669"/>
    <property type="project" value="UniProtKB-UniPathway"/>
</dbReference>
<dbReference type="InterPro" id="IPR006805">
    <property type="entry name" value="Anth_synth_I_N"/>
</dbReference>
<evidence type="ECO:0000256" key="1">
    <source>
        <dbReference type="ARBA" id="ARBA00009562"/>
    </source>
</evidence>
<dbReference type="PIRSF" id="PIRSF001373">
    <property type="entry name" value="TrpE"/>
    <property type="match status" value="1"/>
</dbReference>
<dbReference type="NCBIfam" id="TIGR00565">
    <property type="entry name" value="trpE_proteo"/>
    <property type="match status" value="1"/>
</dbReference>
<evidence type="ECO:0000256" key="7">
    <source>
        <dbReference type="PIRSR" id="PIRSR001373-1"/>
    </source>
</evidence>
<keyword evidence="6 7" id="KW-0028">Amino-acid biosynthesis</keyword>
<dbReference type="InterPro" id="IPR015890">
    <property type="entry name" value="Chorismate_C"/>
</dbReference>
<comment type="pathway">
    <text evidence="6">Amino-acid biosynthesis; L-tryptophan biosynthesis; L-tryptophan from chorismate: step 1/5.</text>
</comment>
<dbReference type="OrthoDB" id="9803598at2"/>
<dbReference type="EMBL" id="UFSW01000001">
    <property type="protein sequence ID" value="SUU97850.1"/>
    <property type="molecule type" value="Genomic_DNA"/>
</dbReference>
<dbReference type="InterPro" id="IPR019999">
    <property type="entry name" value="Anth_synth_I-like"/>
</dbReference>
<dbReference type="EMBL" id="RQXS01000030">
    <property type="protein sequence ID" value="RZN58726.1"/>
    <property type="molecule type" value="Genomic_DNA"/>
</dbReference>
<feature type="binding site" evidence="7">
    <location>
        <position position="445"/>
    </location>
    <ligand>
        <name>chorismate</name>
        <dbReference type="ChEBI" id="CHEBI:29748"/>
    </ligand>
</feature>
<sequence>MTTPFLHVFSQEVAYHSDPTAVFATLCQDQKNTLLLESAEISSKNSLKSLLLINAALKISCLGQCVTFTALNENGVALLPLIQQKLQPITQHISLQHNQLITEFAPLSHNLDEDSKLQAPTIFDGLRCLTDLYKTKDTPIFLGGLFAYDLVANFIPMENITLQDDGLTCPDYVFYLAEQLLVLDHQQQQAQLHSFCFSENALSAVKQSAVQITQKLQKIEPHLTIQPASTEVNVNIEDTPFKAIIERLKHHINIGDVFQIVPSRRFSMACPNPLATYRQLKVNNPSPYMFYMQDEDFTLFGASPESALKYSQDSRQLEIYPIAGSRPRGFDAQGNIDPELDARLELELRLDKKELAEHLMLVDLARNDIARVCQSGTRQVKDLMQVDRYSHIMHLVSRVVGKLRLELDALHAYQACMNMGTLTGAPKIKAMQLIYQVEQQKRHSYGGAVGYLSSDGNFDTCIVIRSAFVQKDVAYIQAGCGEVLDSDPQMEADETRHKARAVINAIMQTNQLAQ</sequence>
<keyword evidence="4 6" id="KW-0456">Lyase</keyword>
<evidence type="ECO:0000256" key="2">
    <source>
        <dbReference type="ARBA" id="ARBA00022723"/>
    </source>
</evidence>
<dbReference type="EC" id="4.1.3.27" evidence="6"/>
<feature type="domain" description="Anthranilate synthase component I N-terminal" evidence="10">
    <location>
        <begin position="18"/>
        <end position="191"/>
    </location>
</feature>
<feature type="binding site" evidence="7">
    <location>
        <position position="465"/>
    </location>
    <ligand>
        <name>chorismate</name>
        <dbReference type="ChEBI" id="CHEBI:29748"/>
    </ligand>
</feature>
<dbReference type="RefSeq" id="WP_046098317.1">
    <property type="nucleotide sequence ID" value="NZ_LAEN01000040.1"/>
</dbReference>
<dbReference type="Pfam" id="PF00425">
    <property type="entry name" value="Chorismate_bind"/>
    <property type="match status" value="1"/>
</dbReference>
<evidence type="ECO:0000313" key="11">
    <source>
        <dbReference type="EMBL" id="RZN58726.1"/>
    </source>
</evidence>
<dbReference type="GO" id="GO:0046872">
    <property type="term" value="F:metal ion binding"/>
    <property type="evidence" value="ECO:0007669"/>
    <property type="project" value="UniProtKB-KW"/>
</dbReference>
<reference evidence="11 14" key="2">
    <citation type="submission" date="2018-11" db="EMBL/GenBank/DDBJ databases">
        <title>Sequencing Av. paragallinarum serogroups.</title>
        <authorList>
            <person name="Hellmuth J.E."/>
            <person name="Boucher C.E."/>
            <person name="Cason E.D."/>
        </authorList>
    </citation>
    <scope>NUCLEOTIDE SEQUENCE [LARGE SCALE GENOMIC DNA]</scope>
    <source>
        <strain evidence="11 14">SA-3</strain>
    </source>
</reference>
<organism evidence="11 14">
    <name type="scientific">Avibacterium paragallinarum</name>
    <name type="common">Haemophilus gallinarum</name>
    <dbReference type="NCBI Taxonomy" id="728"/>
    <lineage>
        <taxon>Bacteria</taxon>
        <taxon>Pseudomonadati</taxon>
        <taxon>Pseudomonadota</taxon>
        <taxon>Gammaproteobacteria</taxon>
        <taxon>Pasteurellales</taxon>
        <taxon>Pasteurellaceae</taxon>
        <taxon>Avibacterium</taxon>
    </lineage>
</organism>
<dbReference type="PANTHER" id="PTHR11236">
    <property type="entry name" value="AMINOBENZOATE/ANTHRANILATE SYNTHASE"/>
    <property type="match status" value="1"/>
</dbReference>
<evidence type="ECO:0000256" key="5">
    <source>
        <dbReference type="ARBA" id="ARBA00047683"/>
    </source>
</evidence>
<keyword evidence="2 8" id="KW-0479">Metal-binding</keyword>
<dbReference type="UniPathway" id="UPA00035">
    <property type="reaction ID" value="UER00040"/>
</dbReference>
<evidence type="ECO:0000256" key="8">
    <source>
        <dbReference type="PIRSR" id="PIRSR001373-2"/>
    </source>
</evidence>
<evidence type="ECO:0000313" key="13">
    <source>
        <dbReference type="Proteomes" id="UP000254620"/>
    </source>
</evidence>
<accession>A0A0F5F006</accession>
<comment type="catalytic activity">
    <reaction evidence="5 6">
        <text>chorismate + L-glutamine = anthranilate + pyruvate + L-glutamate + H(+)</text>
        <dbReference type="Rhea" id="RHEA:21732"/>
        <dbReference type="ChEBI" id="CHEBI:15361"/>
        <dbReference type="ChEBI" id="CHEBI:15378"/>
        <dbReference type="ChEBI" id="CHEBI:16567"/>
        <dbReference type="ChEBI" id="CHEBI:29748"/>
        <dbReference type="ChEBI" id="CHEBI:29985"/>
        <dbReference type="ChEBI" id="CHEBI:58359"/>
        <dbReference type="EC" id="4.1.3.27"/>
    </reaction>
</comment>
<dbReference type="STRING" id="728.VY92_08780"/>
<dbReference type="GO" id="GO:0004049">
    <property type="term" value="F:anthranilate synthase activity"/>
    <property type="evidence" value="ECO:0007669"/>
    <property type="project" value="UniProtKB-EC"/>
</dbReference>
<evidence type="ECO:0000259" key="10">
    <source>
        <dbReference type="Pfam" id="PF04715"/>
    </source>
</evidence>
<dbReference type="Proteomes" id="UP000294229">
    <property type="component" value="Unassembled WGS sequence"/>
</dbReference>
<feature type="binding site" evidence="8">
    <location>
        <position position="494"/>
    </location>
    <ligand>
        <name>Mg(2+)</name>
        <dbReference type="ChEBI" id="CHEBI:18420"/>
    </ligand>
</feature>
<evidence type="ECO:0000256" key="6">
    <source>
        <dbReference type="PIRNR" id="PIRNR001373"/>
    </source>
</evidence>
<feature type="binding site" evidence="7">
    <location>
        <begin position="479"/>
        <end position="481"/>
    </location>
    <ligand>
        <name>chorismate</name>
        <dbReference type="ChEBI" id="CHEBI:29748"/>
    </ligand>
</feature>